<comment type="subcellular location">
    <subcellularLocation>
        <location evidence="1">Cell membrane</location>
        <topology evidence="1">Multi-pass membrane protein</topology>
    </subcellularLocation>
</comment>
<evidence type="ECO:0000313" key="7">
    <source>
        <dbReference type="EMBL" id="KKN23516.1"/>
    </source>
</evidence>
<keyword evidence="5 6" id="KW-0472">Membrane</keyword>
<feature type="transmembrane region" description="Helical" evidence="6">
    <location>
        <begin position="43"/>
        <end position="62"/>
    </location>
</feature>
<feature type="transmembrane region" description="Helical" evidence="6">
    <location>
        <begin position="12"/>
        <end position="31"/>
    </location>
</feature>
<dbReference type="InterPro" id="IPR051907">
    <property type="entry name" value="DoxX-like_oxidoreductase"/>
</dbReference>
<evidence type="ECO:0000256" key="2">
    <source>
        <dbReference type="ARBA" id="ARBA00022475"/>
    </source>
</evidence>
<reference evidence="7" key="1">
    <citation type="journal article" date="2015" name="Nature">
        <title>Complex archaea that bridge the gap between prokaryotes and eukaryotes.</title>
        <authorList>
            <person name="Spang A."/>
            <person name="Saw J.H."/>
            <person name="Jorgensen S.L."/>
            <person name="Zaremba-Niedzwiedzka K."/>
            <person name="Martijn J."/>
            <person name="Lind A.E."/>
            <person name="van Eijk R."/>
            <person name="Schleper C."/>
            <person name="Guy L."/>
            <person name="Ettema T.J."/>
        </authorList>
    </citation>
    <scope>NUCLEOTIDE SEQUENCE</scope>
</reference>
<dbReference type="PANTHER" id="PTHR33452:SF1">
    <property type="entry name" value="INNER MEMBRANE PROTEIN YPHA-RELATED"/>
    <property type="match status" value="1"/>
</dbReference>
<feature type="transmembrane region" description="Helical" evidence="6">
    <location>
        <begin position="108"/>
        <end position="127"/>
    </location>
</feature>
<protein>
    <recommendedName>
        <fullName evidence="8">DoxX family protein</fullName>
    </recommendedName>
</protein>
<sequence length="143" mass="15760">MILTALSKYKDFGLLFLRIGIGGMFIFHGAPKMFGGPEIWERIGASMASVGIEFVPVFWGFMASFSEFIGGICIILGLFFRPVCILLTITMTIAASGHLSRGEGLRRAAHAIENGIVFLSLIFIGPGKYSLDEWLKPQKRQTK</sequence>
<evidence type="ECO:0000256" key="6">
    <source>
        <dbReference type="SAM" id="Phobius"/>
    </source>
</evidence>
<dbReference type="PANTHER" id="PTHR33452">
    <property type="entry name" value="OXIDOREDUCTASE CATD-RELATED"/>
    <property type="match status" value="1"/>
</dbReference>
<dbReference type="Pfam" id="PF07681">
    <property type="entry name" value="DoxX"/>
    <property type="match status" value="1"/>
</dbReference>
<gene>
    <name evidence="7" type="ORF">LCGC14_0904160</name>
</gene>
<keyword evidence="3 6" id="KW-0812">Transmembrane</keyword>
<dbReference type="InterPro" id="IPR032808">
    <property type="entry name" value="DoxX"/>
</dbReference>
<evidence type="ECO:0000256" key="1">
    <source>
        <dbReference type="ARBA" id="ARBA00004651"/>
    </source>
</evidence>
<dbReference type="EMBL" id="LAZR01002963">
    <property type="protein sequence ID" value="KKN23516.1"/>
    <property type="molecule type" value="Genomic_DNA"/>
</dbReference>
<comment type="caution">
    <text evidence="7">The sequence shown here is derived from an EMBL/GenBank/DDBJ whole genome shotgun (WGS) entry which is preliminary data.</text>
</comment>
<organism evidence="7">
    <name type="scientific">marine sediment metagenome</name>
    <dbReference type="NCBI Taxonomy" id="412755"/>
    <lineage>
        <taxon>unclassified sequences</taxon>
        <taxon>metagenomes</taxon>
        <taxon>ecological metagenomes</taxon>
    </lineage>
</organism>
<dbReference type="GO" id="GO:0005886">
    <property type="term" value="C:plasma membrane"/>
    <property type="evidence" value="ECO:0007669"/>
    <property type="project" value="UniProtKB-SubCell"/>
</dbReference>
<proteinExistence type="predicted"/>
<name>A0A0F9REJ7_9ZZZZ</name>
<accession>A0A0F9REJ7</accession>
<evidence type="ECO:0008006" key="8">
    <source>
        <dbReference type="Google" id="ProtNLM"/>
    </source>
</evidence>
<keyword evidence="4 6" id="KW-1133">Transmembrane helix</keyword>
<evidence type="ECO:0000256" key="4">
    <source>
        <dbReference type="ARBA" id="ARBA00022989"/>
    </source>
</evidence>
<keyword evidence="2" id="KW-1003">Cell membrane</keyword>
<dbReference type="AlphaFoldDB" id="A0A0F9REJ7"/>
<evidence type="ECO:0000256" key="5">
    <source>
        <dbReference type="ARBA" id="ARBA00023136"/>
    </source>
</evidence>
<evidence type="ECO:0000256" key="3">
    <source>
        <dbReference type="ARBA" id="ARBA00022692"/>
    </source>
</evidence>
<feature type="transmembrane region" description="Helical" evidence="6">
    <location>
        <begin position="68"/>
        <end position="96"/>
    </location>
</feature>